<keyword evidence="2" id="KW-1185">Reference proteome</keyword>
<dbReference type="OrthoDB" id="3015492at2759"/>
<dbReference type="STRING" id="870435.A0A0C3JVX7"/>
<reference evidence="2" key="2">
    <citation type="submission" date="2015-01" db="EMBL/GenBank/DDBJ databases">
        <title>Evolutionary Origins and Diversification of the Mycorrhizal Mutualists.</title>
        <authorList>
            <consortium name="DOE Joint Genome Institute"/>
            <consortium name="Mycorrhizal Genomics Consortium"/>
            <person name="Kohler A."/>
            <person name="Kuo A."/>
            <person name="Nagy L.G."/>
            <person name="Floudas D."/>
            <person name="Copeland A."/>
            <person name="Barry K.W."/>
            <person name="Cichocki N."/>
            <person name="Veneault-Fourrey C."/>
            <person name="LaButti K."/>
            <person name="Lindquist E.A."/>
            <person name="Lipzen A."/>
            <person name="Lundell T."/>
            <person name="Morin E."/>
            <person name="Murat C."/>
            <person name="Riley R."/>
            <person name="Ohm R."/>
            <person name="Sun H."/>
            <person name="Tunlid A."/>
            <person name="Henrissat B."/>
            <person name="Grigoriev I.V."/>
            <person name="Hibbett D.S."/>
            <person name="Martin F."/>
        </authorList>
    </citation>
    <scope>NUCLEOTIDE SEQUENCE [LARGE SCALE GENOMIC DNA]</scope>
    <source>
        <strain evidence="2">Marx 270</strain>
    </source>
</reference>
<evidence type="ECO:0000313" key="2">
    <source>
        <dbReference type="Proteomes" id="UP000054217"/>
    </source>
</evidence>
<dbReference type="InParanoid" id="A0A0C3JVX7"/>
<name>A0A0C3JVX7_PISTI</name>
<accession>A0A0C3JVX7</accession>
<dbReference type="HOGENOM" id="CLU_1428420_0_0_1"/>
<evidence type="ECO:0000313" key="1">
    <source>
        <dbReference type="EMBL" id="KIO01597.1"/>
    </source>
</evidence>
<dbReference type="AlphaFoldDB" id="A0A0C3JVX7"/>
<protein>
    <submittedName>
        <fullName evidence="1">Uncharacterized protein</fullName>
    </submittedName>
</protein>
<dbReference type="EMBL" id="KN831987">
    <property type="protein sequence ID" value="KIO01597.1"/>
    <property type="molecule type" value="Genomic_DNA"/>
</dbReference>
<sequence length="187" mass="20293">MSRGAQQRILSQLASSPNELASGIAQCIEALRLVSALPRAYPLMVEFTGSSRSPVTKAFGRTLLARLPLRAVISMIKTSMNLPDSVRVASATFYREDGSVDSTRVLLDEDSWKELAPYVHTLHVEDEQLSALSPTMLNKGLNTGAKTFVPTATPISIKTEDGAQVNLRSLRAVYSPNCASSDWVVLD</sequence>
<organism evidence="1 2">
    <name type="scientific">Pisolithus tinctorius Marx 270</name>
    <dbReference type="NCBI Taxonomy" id="870435"/>
    <lineage>
        <taxon>Eukaryota</taxon>
        <taxon>Fungi</taxon>
        <taxon>Dikarya</taxon>
        <taxon>Basidiomycota</taxon>
        <taxon>Agaricomycotina</taxon>
        <taxon>Agaricomycetes</taxon>
        <taxon>Agaricomycetidae</taxon>
        <taxon>Boletales</taxon>
        <taxon>Sclerodermatineae</taxon>
        <taxon>Pisolithaceae</taxon>
        <taxon>Pisolithus</taxon>
    </lineage>
</organism>
<reference evidence="1 2" key="1">
    <citation type="submission" date="2014-04" db="EMBL/GenBank/DDBJ databases">
        <authorList>
            <consortium name="DOE Joint Genome Institute"/>
            <person name="Kuo A."/>
            <person name="Kohler A."/>
            <person name="Costa M.D."/>
            <person name="Nagy L.G."/>
            <person name="Floudas D."/>
            <person name="Copeland A."/>
            <person name="Barry K.W."/>
            <person name="Cichocki N."/>
            <person name="Veneault-Fourrey C."/>
            <person name="LaButti K."/>
            <person name="Lindquist E.A."/>
            <person name="Lipzen A."/>
            <person name="Lundell T."/>
            <person name="Morin E."/>
            <person name="Murat C."/>
            <person name="Sun H."/>
            <person name="Tunlid A."/>
            <person name="Henrissat B."/>
            <person name="Grigoriev I.V."/>
            <person name="Hibbett D.S."/>
            <person name="Martin F."/>
            <person name="Nordberg H.P."/>
            <person name="Cantor M.N."/>
            <person name="Hua S.X."/>
        </authorList>
    </citation>
    <scope>NUCLEOTIDE SEQUENCE [LARGE SCALE GENOMIC DNA]</scope>
    <source>
        <strain evidence="1 2">Marx 270</strain>
    </source>
</reference>
<gene>
    <name evidence="1" type="ORF">M404DRAFT_149937</name>
</gene>
<dbReference type="Proteomes" id="UP000054217">
    <property type="component" value="Unassembled WGS sequence"/>
</dbReference>
<proteinExistence type="predicted"/>